<reference evidence="2" key="1">
    <citation type="submission" date="2022-01" db="EMBL/GenBank/DDBJ databases">
        <title>Colwellia maritima, isolated from seawater.</title>
        <authorList>
            <person name="Kristyanto S."/>
            <person name="Jung J."/>
            <person name="Jeon C.O."/>
        </authorList>
    </citation>
    <scope>NUCLEOTIDE SEQUENCE</scope>
    <source>
        <strain evidence="2">MSW7</strain>
    </source>
</reference>
<keyword evidence="1" id="KW-0472">Membrane</keyword>
<sequence>MIIKINYYESSKWLLVVFIAFCFIGYTPFAIQKEFGNLGGGSNSSLVRQIVFISFWLMSAICFYKLGNIKLIKEEKLFLLLLFWCFISFIWSPVPIITIKRSILLLLNATTVFMLVSVLALDDVFDGLKKLFVFLIIASIFAIPIFPGAVHHVTEYGDVNLIGNWKGIFIHKNHAGYAAVFAIILFISDFIKNRNYWSILMIILSFVFLFFTRSKTSLLLLIPCLFRYAVCKHCISKDETGITNNIYRFTIYRVSFFKLHN</sequence>
<name>A0ABS9X6S9_9GAMM</name>
<evidence type="ECO:0000313" key="3">
    <source>
        <dbReference type="Proteomes" id="UP001139646"/>
    </source>
</evidence>
<feature type="transmembrane region" description="Helical" evidence="1">
    <location>
        <begin position="133"/>
        <end position="154"/>
    </location>
</feature>
<comment type="caution">
    <text evidence="2">The sequence shown here is derived from an EMBL/GenBank/DDBJ whole genome shotgun (WGS) entry which is preliminary data.</text>
</comment>
<gene>
    <name evidence="2" type="ORF">L3081_21365</name>
</gene>
<accession>A0ABS9X6S9</accession>
<keyword evidence="3" id="KW-1185">Reference proteome</keyword>
<keyword evidence="1" id="KW-1133">Transmembrane helix</keyword>
<dbReference type="EMBL" id="JAKKSL010000005">
    <property type="protein sequence ID" value="MCI2285477.1"/>
    <property type="molecule type" value="Genomic_DNA"/>
</dbReference>
<feature type="transmembrane region" description="Helical" evidence="1">
    <location>
        <begin position="103"/>
        <end position="121"/>
    </location>
</feature>
<evidence type="ECO:0000313" key="2">
    <source>
        <dbReference type="EMBL" id="MCI2285477.1"/>
    </source>
</evidence>
<organism evidence="2 3">
    <name type="scientific">Colwellia maritima</name>
    <dbReference type="NCBI Taxonomy" id="2912588"/>
    <lineage>
        <taxon>Bacteria</taxon>
        <taxon>Pseudomonadati</taxon>
        <taxon>Pseudomonadota</taxon>
        <taxon>Gammaproteobacteria</taxon>
        <taxon>Alteromonadales</taxon>
        <taxon>Colwelliaceae</taxon>
        <taxon>Colwellia</taxon>
    </lineage>
</organism>
<proteinExistence type="predicted"/>
<feature type="transmembrane region" description="Helical" evidence="1">
    <location>
        <begin position="174"/>
        <end position="191"/>
    </location>
</feature>
<keyword evidence="1" id="KW-0812">Transmembrane</keyword>
<feature type="transmembrane region" description="Helical" evidence="1">
    <location>
        <begin position="196"/>
        <end position="212"/>
    </location>
</feature>
<dbReference type="RefSeq" id="WP_242288541.1">
    <property type="nucleotide sequence ID" value="NZ_JAKKSL010000005.1"/>
</dbReference>
<protein>
    <submittedName>
        <fullName evidence="2">Uncharacterized protein</fullName>
    </submittedName>
</protein>
<dbReference type="Proteomes" id="UP001139646">
    <property type="component" value="Unassembled WGS sequence"/>
</dbReference>
<feature type="transmembrane region" description="Helical" evidence="1">
    <location>
        <begin position="78"/>
        <end position="97"/>
    </location>
</feature>
<feature type="transmembrane region" description="Helical" evidence="1">
    <location>
        <begin position="46"/>
        <end position="66"/>
    </location>
</feature>
<feature type="transmembrane region" description="Helical" evidence="1">
    <location>
        <begin position="12"/>
        <end position="31"/>
    </location>
</feature>
<evidence type="ECO:0000256" key="1">
    <source>
        <dbReference type="SAM" id="Phobius"/>
    </source>
</evidence>